<keyword evidence="2" id="KW-1003">Cell membrane</keyword>
<dbReference type="Proteomes" id="UP001359886">
    <property type="component" value="Unassembled WGS sequence"/>
</dbReference>
<dbReference type="RefSeq" id="WP_354696128.1">
    <property type="nucleotide sequence ID" value="NZ_JAZHOG010000009.1"/>
</dbReference>
<evidence type="ECO:0000313" key="7">
    <source>
        <dbReference type="EMBL" id="MEJ8568735.1"/>
    </source>
</evidence>
<dbReference type="EMBL" id="JAZHOG010000009">
    <property type="protein sequence ID" value="MEJ8568735.1"/>
    <property type="molecule type" value="Genomic_DNA"/>
</dbReference>
<dbReference type="PANTHER" id="PTHR30606:SF9">
    <property type="entry name" value="LIPID A BIOSYNTHESIS LAUROYLTRANSFERASE"/>
    <property type="match status" value="1"/>
</dbReference>
<keyword evidence="5" id="KW-0472">Membrane</keyword>
<evidence type="ECO:0000256" key="2">
    <source>
        <dbReference type="ARBA" id="ARBA00022475"/>
    </source>
</evidence>
<dbReference type="CDD" id="cd07984">
    <property type="entry name" value="LPLAT_LABLAT-like"/>
    <property type="match status" value="1"/>
</dbReference>
<evidence type="ECO:0000256" key="6">
    <source>
        <dbReference type="ARBA" id="ARBA00023315"/>
    </source>
</evidence>
<evidence type="ECO:0000256" key="5">
    <source>
        <dbReference type="ARBA" id="ARBA00023136"/>
    </source>
</evidence>
<comment type="caution">
    <text evidence="7">The sequence shown here is derived from an EMBL/GenBank/DDBJ whole genome shotgun (WGS) entry which is preliminary data.</text>
</comment>
<name>A0AAW9RAK0_9GAMM</name>
<organism evidence="7 8">
    <name type="scientific">Elongatibacter sediminis</name>
    <dbReference type="NCBI Taxonomy" id="3119006"/>
    <lineage>
        <taxon>Bacteria</taxon>
        <taxon>Pseudomonadati</taxon>
        <taxon>Pseudomonadota</taxon>
        <taxon>Gammaproteobacteria</taxon>
        <taxon>Chromatiales</taxon>
        <taxon>Wenzhouxiangellaceae</taxon>
        <taxon>Elongatibacter</taxon>
    </lineage>
</organism>
<dbReference type="PANTHER" id="PTHR30606">
    <property type="entry name" value="LIPID A BIOSYNTHESIS LAUROYL ACYLTRANSFERASE"/>
    <property type="match status" value="1"/>
</dbReference>
<proteinExistence type="predicted"/>
<keyword evidence="4" id="KW-0808">Transferase</keyword>
<dbReference type="GO" id="GO:0009247">
    <property type="term" value="P:glycolipid biosynthetic process"/>
    <property type="evidence" value="ECO:0007669"/>
    <property type="project" value="UniProtKB-ARBA"/>
</dbReference>
<evidence type="ECO:0000256" key="3">
    <source>
        <dbReference type="ARBA" id="ARBA00022519"/>
    </source>
</evidence>
<sequence length="304" mass="34474">MTEAGKRPSFRPGNWPGWLAVGLIGLVGRLPRRLALVLSRPLAGLIHFGMKRRRGIAERNIRRCYPDWSPAQRETLVRENFRALARAVFEIAWSWTWSDRRFAGLGRVEGGGAVATILEQGRGVLMVTAHLSCLEIGGRLLARELPAAGIYRPLRSEVLEWFQNRSRLAYGKAMISKRSMRDAIRYLRRGGLVWYAPDQDFGPEQSVFAPFFGIPTATLVATHRLARLTGCAVVPMFPAYDERSRTYTVRILPELDGFADQSPEAALGRLNAIMEAHVRTVPEQYWWIHRRFKSRPAGEAPFYE</sequence>
<dbReference type="GO" id="GO:0005886">
    <property type="term" value="C:plasma membrane"/>
    <property type="evidence" value="ECO:0007669"/>
    <property type="project" value="UniProtKB-SubCell"/>
</dbReference>
<protein>
    <submittedName>
        <fullName evidence="7">Lipid A biosynthesis lauroyl acyltransferase</fullName>
    </submittedName>
</protein>
<dbReference type="Pfam" id="PF03279">
    <property type="entry name" value="Lip_A_acyltrans"/>
    <property type="match status" value="1"/>
</dbReference>
<comment type="subcellular location">
    <subcellularLocation>
        <location evidence="1">Cell inner membrane</location>
    </subcellularLocation>
</comment>
<keyword evidence="8" id="KW-1185">Reference proteome</keyword>
<dbReference type="AlphaFoldDB" id="A0AAW9RAK0"/>
<evidence type="ECO:0000313" key="8">
    <source>
        <dbReference type="Proteomes" id="UP001359886"/>
    </source>
</evidence>
<keyword evidence="6 7" id="KW-0012">Acyltransferase</keyword>
<dbReference type="InterPro" id="IPR004960">
    <property type="entry name" value="LipA_acyltrans"/>
</dbReference>
<evidence type="ECO:0000256" key="1">
    <source>
        <dbReference type="ARBA" id="ARBA00004533"/>
    </source>
</evidence>
<accession>A0AAW9RAK0</accession>
<keyword evidence="3" id="KW-0997">Cell inner membrane</keyword>
<dbReference type="PIRSF" id="PIRSF026649">
    <property type="entry name" value="MsbB"/>
    <property type="match status" value="1"/>
</dbReference>
<evidence type="ECO:0000256" key="4">
    <source>
        <dbReference type="ARBA" id="ARBA00022679"/>
    </source>
</evidence>
<reference evidence="7 8" key="1">
    <citation type="submission" date="2024-02" db="EMBL/GenBank/DDBJ databases">
        <title>A novel Wenzhouxiangellaceae bacterium, isolated from coastal sediments.</title>
        <authorList>
            <person name="Du Z.-J."/>
            <person name="Ye Y.-Q."/>
            <person name="Zhang X.-Y."/>
        </authorList>
    </citation>
    <scope>NUCLEOTIDE SEQUENCE [LARGE SCALE GENOMIC DNA]</scope>
    <source>
        <strain evidence="7 8">CH-27</strain>
    </source>
</reference>
<gene>
    <name evidence="7" type="ORF">V3330_13965</name>
</gene>
<dbReference type="GO" id="GO:0016746">
    <property type="term" value="F:acyltransferase activity"/>
    <property type="evidence" value="ECO:0007669"/>
    <property type="project" value="UniProtKB-KW"/>
</dbReference>